<dbReference type="InterPro" id="IPR050220">
    <property type="entry name" value="Type_II_DNA_Topoisomerases"/>
</dbReference>
<evidence type="ECO:0000256" key="9">
    <source>
        <dbReference type="SAM" id="Coils"/>
    </source>
</evidence>
<gene>
    <name evidence="7" type="primary">parC</name>
    <name evidence="11" type="ORF">TSA66_25040</name>
</gene>
<proteinExistence type="inferred from homology"/>
<dbReference type="GO" id="GO:0009330">
    <property type="term" value="C:DNA topoisomerase type II (double strand cut, ATP-hydrolyzing) complex"/>
    <property type="evidence" value="ECO:0007669"/>
    <property type="project" value="TreeGrafter"/>
</dbReference>
<keyword evidence="4 7" id="KW-0238">DNA-binding</keyword>
<dbReference type="FunFam" id="1.10.268.10:FF:000001">
    <property type="entry name" value="DNA gyrase subunit A"/>
    <property type="match status" value="1"/>
</dbReference>
<dbReference type="Gene3D" id="2.120.10.90">
    <property type="entry name" value="DNA gyrase/topoisomerase IV, subunit A, C-terminal"/>
    <property type="match status" value="1"/>
</dbReference>
<dbReference type="GO" id="GO:0007059">
    <property type="term" value="P:chromosome segregation"/>
    <property type="evidence" value="ECO:0007669"/>
    <property type="project" value="UniProtKB-UniRule"/>
</dbReference>
<comment type="caution">
    <text evidence="11">The sequence shown here is derived from an EMBL/GenBank/DDBJ whole genome shotgun (WGS) entry which is preliminary data.</text>
</comment>
<dbReference type="GO" id="GO:0003677">
    <property type="term" value="F:DNA binding"/>
    <property type="evidence" value="ECO:0007669"/>
    <property type="project" value="UniProtKB-UniRule"/>
</dbReference>
<dbReference type="InterPro" id="IPR006691">
    <property type="entry name" value="GyrA/parC_rep"/>
</dbReference>
<dbReference type="NCBIfam" id="NF004044">
    <property type="entry name" value="PRK05561.1"/>
    <property type="match status" value="1"/>
</dbReference>
<comment type="subcellular location">
    <subcellularLocation>
        <location evidence="7">Cell membrane</location>
        <topology evidence="7">Peripheral membrane protein</topology>
    </subcellularLocation>
</comment>
<dbReference type="GO" id="GO:0005694">
    <property type="term" value="C:chromosome"/>
    <property type="evidence" value="ECO:0007669"/>
    <property type="project" value="InterPro"/>
</dbReference>
<evidence type="ECO:0000313" key="11">
    <source>
        <dbReference type="EMBL" id="KIF83364.1"/>
    </source>
</evidence>
<feature type="coiled-coil region" evidence="9">
    <location>
        <begin position="456"/>
        <end position="486"/>
    </location>
</feature>
<evidence type="ECO:0000256" key="5">
    <source>
        <dbReference type="ARBA" id="ARBA00023136"/>
    </source>
</evidence>
<dbReference type="InterPro" id="IPR013757">
    <property type="entry name" value="Topo_IIA_A_a_sf"/>
</dbReference>
<reference evidence="11 12" key="1">
    <citation type="submission" date="2014-12" db="EMBL/GenBank/DDBJ databases">
        <title>Denitrispirillum autotrophicum gen. nov., sp. nov., Denitrifying, Facultatively Autotrophic Bacteria Isolated from Rice Paddy Soil.</title>
        <authorList>
            <person name="Ishii S."/>
            <person name="Ashida N."/>
            <person name="Ohno H."/>
            <person name="Otsuka S."/>
            <person name="Yokota A."/>
            <person name="Senoo K."/>
        </authorList>
    </citation>
    <scope>NUCLEOTIDE SEQUENCE [LARGE SCALE GENOMIC DNA]</scope>
    <source>
        <strain evidence="11 12">TSA66</strain>
    </source>
</reference>
<feature type="site" description="Transition state stabilizer" evidence="7">
    <location>
        <position position="129"/>
    </location>
</feature>
<feature type="active site" description="O-(5'-phospho-DNA)-tyrosine intermediate" evidence="7 8">
    <location>
        <position position="130"/>
    </location>
</feature>
<evidence type="ECO:0000256" key="6">
    <source>
        <dbReference type="ARBA" id="ARBA00023235"/>
    </source>
</evidence>
<dbReference type="Proteomes" id="UP000031572">
    <property type="component" value="Unassembled WGS sequence"/>
</dbReference>
<dbReference type="GO" id="GO:0003918">
    <property type="term" value="F:DNA topoisomerase type II (double strand cut, ATP-hydrolyzing) activity"/>
    <property type="evidence" value="ECO:0007669"/>
    <property type="project" value="UniProtKB-UniRule"/>
</dbReference>
<dbReference type="GO" id="GO:0005737">
    <property type="term" value="C:cytoplasm"/>
    <property type="evidence" value="ECO:0007669"/>
    <property type="project" value="TreeGrafter"/>
</dbReference>
<evidence type="ECO:0000256" key="7">
    <source>
        <dbReference type="HAMAP-Rule" id="MF_00936"/>
    </source>
</evidence>
<dbReference type="EC" id="5.6.2.2" evidence="7"/>
<evidence type="ECO:0000256" key="8">
    <source>
        <dbReference type="PROSITE-ProRule" id="PRU01384"/>
    </source>
</evidence>
<feature type="site" description="Interaction with DNA" evidence="7">
    <location>
        <position position="86"/>
    </location>
</feature>
<feature type="domain" description="Topo IIA-type catalytic" evidence="10">
    <location>
        <begin position="42"/>
        <end position="526"/>
    </location>
</feature>
<comment type="similarity">
    <text evidence="7">Belongs to the type II topoisomerase GyrA/ParC subunit family. ParC type 1 subfamily.</text>
</comment>
<dbReference type="STRING" id="709839.TSA66_25040"/>
<dbReference type="NCBIfam" id="TIGR01062">
    <property type="entry name" value="parC_Gneg"/>
    <property type="match status" value="1"/>
</dbReference>
<dbReference type="InterPro" id="IPR002205">
    <property type="entry name" value="Topo_IIA_dom_A"/>
</dbReference>
<evidence type="ECO:0000256" key="4">
    <source>
        <dbReference type="ARBA" id="ARBA00023125"/>
    </source>
</evidence>
<dbReference type="Gene3D" id="1.10.268.10">
    <property type="entry name" value="Topoisomerase, domain 3"/>
    <property type="match status" value="1"/>
</dbReference>
<dbReference type="Pfam" id="PF03989">
    <property type="entry name" value="DNA_gyraseA_C"/>
    <property type="match status" value="2"/>
</dbReference>
<dbReference type="CDD" id="cd00187">
    <property type="entry name" value="TOP4c"/>
    <property type="match status" value="1"/>
</dbReference>
<evidence type="ECO:0000313" key="12">
    <source>
        <dbReference type="Proteomes" id="UP000031572"/>
    </source>
</evidence>
<dbReference type="PANTHER" id="PTHR43493:SF1">
    <property type="entry name" value="DNA TOPOISOMERASE 4 SUBUNIT A"/>
    <property type="match status" value="1"/>
</dbReference>
<dbReference type="SMART" id="SM00434">
    <property type="entry name" value="TOP4c"/>
    <property type="match status" value="1"/>
</dbReference>
<dbReference type="InterPro" id="IPR013758">
    <property type="entry name" value="Topo_IIA_A/C_ab"/>
</dbReference>
<keyword evidence="5 7" id="KW-0472">Membrane</keyword>
<feature type="site" description="Interaction with DNA" evidence="7">
    <location>
        <position position="88"/>
    </location>
</feature>
<protein>
    <recommendedName>
        <fullName evidence="7">DNA topoisomerase 4 subunit A</fullName>
        <ecNumber evidence="7">5.6.2.2</ecNumber>
    </recommendedName>
    <alternativeName>
        <fullName evidence="7">Topoisomerase IV subunit A</fullName>
    </alternativeName>
</protein>
<dbReference type="HAMAP" id="MF_00936">
    <property type="entry name" value="ParC_type1"/>
    <property type="match status" value="1"/>
</dbReference>
<evidence type="ECO:0000256" key="3">
    <source>
        <dbReference type="ARBA" id="ARBA00023029"/>
    </source>
</evidence>
<dbReference type="OrthoDB" id="9806486at2"/>
<dbReference type="PROSITE" id="PS52040">
    <property type="entry name" value="TOPO_IIA"/>
    <property type="match status" value="1"/>
</dbReference>
<name>A0A0C2BTL6_9BURK</name>
<evidence type="ECO:0000259" key="10">
    <source>
        <dbReference type="PROSITE" id="PS52040"/>
    </source>
</evidence>
<keyword evidence="3 7" id="KW-0799">Topoisomerase</keyword>
<dbReference type="Pfam" id="PF00521">
    <property type="entry name" value="DNA_topoisoIV"/>
    <property type="match status" value="1"/>
</dbReference>
<keyword evidence="12" id="KW-1185">Reference proteome</keyword>
<dbReference type="InterPro" id="IPR005742">
    <property type="entry name" value="TopoIV_A_Gneg"/>
</dbReference>
<evidence type="ECO:0000256" key="1">
    <source>
        <dbReference type="ARBA" id="ARBA00000185"/>
    </source>
</evidence>
<organism evidence="11 12">
    <name type="scientific">Noviherbaspirillum autotrophicum</name>
    <dbReference type="NCBI Taxonomy" id="709839"/>
    <lineage>
        <taxon>Bacteria</taxon>
        <taxon>Pseudomonadati</taxon>
        <taxon>Pseudomonadota</taxon>
        <taxon>Betaproteobacteria</taxon>
        <taxon>Burkholderiales</taxon>
        <taxon>Oxalobacteraceae</taxon>
        <taxon>Noviherbaspirillum</taxon>
    </lineage>
</organism>
<accession>A0A0C2BTL6</accession>
<dbReference type="GO" id="GO:0019897">
    <property type="term" value="C:extrinsic component of plasma membrane"/>
    <property type="evidence" value="ECO:0007669"/>
    <property type="project" value="UniProtKB-UniRule"/>
</dbReference>
<sequence>MTEQASLFDEMPSGDGESLTLATFAERAYLDYAISVVKGRALPDVADGQKPVQRRILYAMHELGLNATAKPRKSAAVVGDVLGKLHPHGDQSVYDALVRMAQDFSLRYPLIDGQGNFGSRDGDGAAAMRYTEARLTPISRLLLDEIDMGTVDFQPNYDGTAEEPKLLPARLPFVLLNGASGIAVGLATEIPSHNLTEVAKAAVALIRNPNLSHADLMAYIPGPDFPGGGQIITPTSTISEMYENGRGTLKVRARWKIEDLARGQWQAVVTELPPGTSSQKVLEEIEELTNPKVKAGKKSLLPEQLAQKQMILSVLDTVRDESGKDAPVRLVLEPKSKNQDQTEFMNILLANTSLESGASLNLVMIGGDGRPRQKGLGQILREWIDFRFVTITRRTQFRLQKVDDRIHILEGREAVLLNIDKVIKIIRESDEPKPALMQAFKLSDRQAEDILEIRLRQLARLEAIKIQQELSELRKEKETLHDLLDNPASMKKLVIKEIEGDAKQFGDARRTLIEEAERASIEQKVIDEPVTVVISQKGWVRARTGHGHDPAQFTFKAGDSLYGTFECRTVDTLLAFGSNGRIYSMAVSALPGARGDGVPVTTLVELASGTRLLHYFAGPADTPLLLASTAGYGFTARAGDMVSRIKAGKAFITLDEGDEPLAPRVVADNASAIACLSEKGRLLVFGLDEIKTLSGGGRGVILMELEKNEKLVATQPISQKGVTVSGIGRGGKAQQLNLSASALAEHIGKRARKGKALESKIKPGALTAI</sequence>
<comment type="function">
    <text evidence="7">Topoisomerase IV is essential for chromosome segregation. It relaxes supercoiled DNA. Performs the decatenation events required during the replication of a circular DNA molecule.</text>
</comment>
<feature type="site" description="Interaction with DNA" evidence="7">
    <location>
        <position position="50"/>
    </location>
</feature>
<dbReference type="EMBL" id="JWJG01000028">
    <property type="protein sequence ID" value="KIF83364.1"/>
    <property type="molecule type" value="Genomic_DNA"/>
</dbReference>
<dbReference type="GO" id="GO:0006265">
    <property type="term" value="P:DNA topological change"/>
    <property type="evidence" value="ECO:0007669"/>
    <property type="project" value="UniProtKB-UniRule"/>
</dbReference>
<dbReference type="GO" id="GO:0005524">
    <property type="term" value="F:ATP binding"/>
    <property type="evidence" value="ECO:0007669"/>
    <property type="project" value="InterPro"/>
</dbReference>
<dbReference type="RefSeq" id="WP_040041990.1">
    <property type="nucleotide sequence ID" value="NZ_JWJG01000028.1"/>
</dbReference>
<dbReference type="SUPFAM" id="SSF56719">
    <property type="entry name" value="Type II DNA topoisomerase"/>
    <property type="match status" value="1"/>
</dbReference>
<dbReference type="Gene3D" id="3.30.1360.40">
    <property type="match status" value="1"/>
</dbReference>
<dbReference type="InterPro" id="IPR013760">
    <property type="entry name" value="Topo_IIA-like_dom_sf"/>
</dbReference>
<dbReference type="AlphaFoldDB" id="A0A0C2BTL6"/>
<keyword evidence="6 7" id="KW-0413">Isomerase</keyword>
<evidence type="ECO:0000256" key="2">
    <source>
        <dbReference type="ARBA" id="ARBA00022475"/>
    </source>
</evidence>
<dbReference type="Gene3D" id="3.90.199.10">
    <property type="entry name" value="Topoisomerase II, domain 5"/>
    <property type="match status" value="1"/>
</dbReference>
<comment type="subunit">
    <text evidence="7">Heterotetramer composed of ParC and ParE.</text>
</comment>
<comment type="catalytic activity">
    <reaction evidence="1 7 8">
        <text>ATP-dependent breakage, passage and rejoining of double-stranded DNA.</text>
        <dbReference type="EC" id="5.6.2.2"/>
    </reaction>
</comment>
<keyword evidence="9" id="KW-0175">Coiled coil</keyword>
<dbReference type="PANTHER" id="PTHR43493">
    <property type="entry name" value="DNA GYRASE/TOPOISOMERASE SUBUNIT A"/>
    <property type="match status" value="1"/>
</dbReference>
<keyword evidence="2 7" id="KW-1003">Cell membrane</keyword>
<dbReference type="SUPFAM" id="SSF101904">
    <property type="entry name" value="GyrA/ParC C-terminal domain-like"/>
    <property type="match status" value="1"/>
</dbReference>
<dbReference type="InterPro" id="IPR035516">
    <property type="entry name" value="Gyrase/topoIV_suA_C"/>
</dbReference>